<dbReference type="SUPFAM" id="SSF57667">
    <property type="entry name" value="beta-beta-alpha zinc fingers"/>
    <property type="match status" value="4"/>
</dbReference>
<evidence type="ECO:0000256" key="1">
    <source>
        <dbReference type="ARBA" id="ARBA00004123"/>
    </source>
</evidence>
<proteinExistence type="inferred from homology"/>
<evidence type="ECO:0000256" key="2">
    <source>
        <dbReference type="ARBA" id="ARBA00006991"/>
    </source>
</evidence>
<dbReference type="AlphaFoldDB" id="A0A8J1XUA6"/>
<evidence type="ECO:0000256" key="4">
    <source>
        <dbReference type="ARBA" id="ARBA00022737"/>
    </source>
</evidence>
<organism evidence="12 13">
    <name type="scientific">Owenia fusiformis</name>
    <name type="common">Polychaete worm</name>
    <dbReference type="NCBI Taxonomy" id="6347"/>
    <lineage>
        <taxon>Eukaryota</taxon>
        <taxon>Metazoa</taxon>
        <taxon>Spiralia</taxon>
        <taxon>Lophotrochozoa</taxon>
        <taxon>Annelida</taxon>
        <taxon>Polychaeta</taxon>
        <taxon>Sedentaria</taxon>
        <taxon>Canalipalpata</taxon>
        <taxon>Sabellida</taxon>
        <taxon>Oweniida</taxon>
        <taxon>Oweniidae</taxon>
        <taxon>Owenia</taxon>
    </lineage>
</organism>
<dbReference type="SUPFAM" id="SSF51161">
    <property type="entry name" value="Trimeric LpxA-like enzymes"/>
    <property type="match status" value="1"/>
</dbReference>
<evidence type="ECO:0000256" key="7">
    <source>
        <dbReference type="ARBA" id="ARBA00023015"/>
    </source>
</evidence>
<keyword evidence="5" id="KW-0863">Zinc-finger</keyword>
<dbReference type="GO" id="GO:0000981">
    <property type="term" value="F:DNA-binding transcription factor activity, RNA polymerase II-specific"/>
    <property type="evidence" value="ECO:0007669"/>
    <property type="project" value="TreeGrafter"/>
</dbReference>
<dbReference type="FunFam" id="3.30.160.60:FF:000145">
    <property type="entry name" value="Zinc finger protein 574"/>
    <property type="match status" value="1"/>
</dbReference>
<feature type="compositionally biased region" description="Low complexity" evidence="11">
    <location>
        <begin position="566"/>
        <end position="587"/>
    </location>
</feature>
<dbReference type="EMBL" id="CAIIXF020000010">
    <property type="protein sequence ID" value="CAH1797116.1"/>
    <property type="molecule type" value="Genomic_DNA"/>
</dbReference>
<feature type="compositionally biased region" description="Basic and acidic residues" evidence="11">
    <location>
        <begin position="316"/>
        <end position="338"/>
    </location>
</feature>
<dbReference type="PANTHER" id="PTHR46105">
    <property type="entry name" value="AGAP004733-PA"/>
    <property type="match status" value="1"/>
</dbReference>
<dbReference type="Pfam" id="PF00096">
    <property type="entry name" value="zf-C2H2"/>
    <property type="match status" value="6"/>
</dbReference>
<evidence type="ECO:0000313" key="13">
    <source>
        <dbReference type="Proteomes" id="UP000749559"/>
    </source>
</evidence>
<dbReference type="FunFam" id="3.30.160.60:FF:000193">
    <property type="entry name" value="Zinc finger protein 300"/>
    <property type="match status" value="1"/>
</dbReference>
<dbReference type="FunFam" id="3.30.160.60:FF:000450">
    <property type="entry name" value="PR domain zinc finger protein 14"/>
    <property type="match status" value="1"/>
</dbReference>
<evidence type="ECO:0000256" key="8">
    <source>
        <dbReference type="ARBA" id="ARBA00023125"/>
    </source>
</evidence>
<dbReference type="InterPro" id="IPR011004">
    <property type="entry name" value="Trimer_LpxA-like_sf"/>
</dbReference>
<protein>
    <submittedName>
        <fullName evidence="12">Uncharacterized protein</fullName>
    </submittedName>
</protein>
<keyword evidence="13" id="KW-1185">Reference proteome</keyword>
<feature type="region of interest" description="Disordered" evidence="11">
    <location>
        <begin position="311"/>
        <end position="375"/>
    </location>
</feature>
<dbReference type="OrthoDB" id="3437960at2759"/>
<comment type="similarity">
    <text evidence="2">Belongs to the krueppel C2H2-type zinc-finger protein family.</text>
</comment>
<dbReference type="PANTHER" id="PTHR46105:SF5">
    <property type="entry name" value="ZINC FINGER AND BTB DOMAIN-CONTAINING PROTEIN 44 ISOFORM X1"/>
    <property type="match status" value="1"/>
</dbReference>
<dbReference type="InterPro" id="IPR050457">
    <property type="entry name" value="ZnFinger_BTB_dom_contain"/>
</dbReference>
<dbReference type="FunFam" id="3.30.160.60:FF:000303">
    <property type="entry name" value="Zinc finger protein 41"/>
    <property type="match status" value="1"/>
</dbReference>
<dbReference type="Gene3D" id="3.30.160.60">
    <property type="entry name" value="Classic Zinc Finger"/>
    <property type="match status" value="6"/>
</dbReference>
<keyword evidence="9" id="KW-0804">Transcription</keyword>
<evidence type="ECO:0000256" key="10">
    <source>
        <dbReference type="ARBA" id="ARBA00023242"/>
    </source>
</evidence>
<dbReference type="Proteomes" id="UP000749559">
    <property type="component" value="Unassembled WGS sequence"/>
</dbReference>
<comment type="subcellular location">
    <subcellularLocation>
        <location evidence="1">Nucleus</location>
    </subcellularLocation>
</comment>
<dbReference type="SMART" id="SM00355">
    <property type="entry name" value="ZnF_C2H2"/>
    <property type="match status" value="6"/>
</dbReference>
<sequence length="991" mass="110570">MVRPPVYIPHEEPHRPLYSTLALGSRQAPYSPGALDKLHSLAQRAPSFMGRSIFTPVFSGLSLPHTSNSVLRMSACNTQESHSQEKTFVKYNDMNNQEDTIVKNTNNANLARNGIASNVDNSSSIEHNSNIEHDCNIEHNSNTVHNSDMEQESNVECNSNIYKTVDTSQSSIINRPSNLINYDSSHREMYSSNNELNSNISCENKSSDNIQSDENVMKTNRSKRESTSKVTIKHRVEDGSTIKEEIAVRDVSTIHDGSTIKEEIAVRDVSTINDGSTIKEEIAVRDVSTIHDGSTIKEEIAVRDVSTINDGSTIKDGSRVREKSTIKGKEGMVGEESRAINITHDNAIESDKNTDDSSQKAFNENKTESKSLSAPKHLSSFSISSLLETKDKEKNDSHDKDKNPEIFSAMSPLYCNTSQTSPPVSQWYPPYLPHLSTGLAPYPSSYHHGRPLFYGAPDQANLLVNRGDHPGYAYHPYFTHPRYSHRDLLSYDKAPRSRHTSEPLIRKKIDVMSPLRSSDIMMRHQSPEMATTVKHEAVPHLEPSSPKIMMSPRFMGSPNSVMSPHSMTSPRSLMSSSSVTSQQSLISKPDEMQPPGIDLTSVGDVTSTSEDTHLSKAPSSPNSDVTIGDSLAARRGRERTWLPCEVCGKKFDRPSLLRRHTRVHTGEKPHACEVCNKAFSTSSSLNTHRRIHSGEKPHQCQVCGKRFTASSNLYYHRMTHNKEKPHKCKLCSKSFPTPGDLKSHMYVHNGSWPFKCDICNRGFSKQTNLKNHLLLHSGDKPHECVLCGKRFALQCNLRTHIKTHQGEAQEECFKCGKVFLALHRQIIQGMCKECLHVPQGQAISRGEFILGGRPLIDGARHLLTEGGRLITPMLPHGLNQSTNLEQSKYGNDDMKGANGEIKPEENSHINSKIKPSIFSGVFPGNGGTLQEKELLIPKSMSNHNSTCYNPYKSEFEVMKENSSVLEFHRARSGFGKEGNARPWPNVPPQHF</sequence>
<dbReference type="GO" id="GO:0008270">
    <property type="term" value="F:zinc ion binding"/>
    <property type="evidence" value="ECO:0007669"/>
    <property type="project" value="UniProtKB-KW"/>
</dbReference>
<dbReference type="GO" id="GO:0000978">
    <property type="term" value="F:RNA polymerase II cis-regulatory region sequence-specific DNA binding"/>
    <property type="evidence" value="ECO:0007669"/>
    <property type="project" value="TreeGrafter"/>
</dbReference>
<evidence type="ECO:0000256" key="6">
    <source>
        <dbReference type="ARBA" id="ARBA00022833"/>
    </source>
</evidence>
<evidence type="ECO:0000256" key="9">
    <source>
        <dbReference type="ARBA" id="ARBA00023163"/>
    </source>
</evidence>
<keyword evidence="8" id="KW-0238">DNA-binding</keyword>
<evidence type="ECO:0000256" key="11">
    <source>
        <dbReference type="SAM" id="MobiDB-lite"/>
    </source>
</evidence>
<evidence type="ECO:0000256" key="3">
    <source>
        <dbReference type="ARBA" id="ARBA00022723"/>
    </source>
</evidence>
<dbReference type="GO" id="GO:0005634">
    <property type="term" value="C:nucleus"/>
    <property type="evidence" value="ECO:0007669"/>
    <property type="project" value="UniProtKB-SubCell"/>
</dbReference>
<keyword evidence="6" id="KW-0862">Zinc</keyword>
<keyword evidence="3" id="KW-0479">Metal-binding</keyword>
<dbReference type="PROSITE" id="PS00028">
    <property type="entry name" value="ZINC_FINGER_C2H2_1"/>
    <property type="match status" value="6"/>
</dbReference>
<keyword evidence="7" id="KW-0805">Transcription regulation</keyword>
<evidence type="ECO:0000313" key="12">
    <source>
        <dbReference type="EMBL" id="CAH1797116.1"/>
    </source>
</evidence>
<dbReference type="PROSITE" id="PS50157">
    <property type="entry name" value="ZINC_FINGER_C2H2_2"/>
    <property type="match status" value="6"/>
</dbReference>
<dbReference type="InterPro" id="IPR036236">
    <property type="entry name" value="Znf_C2H2_sf"/>
</dbReference>
<feature type="compositionally biased region" description="Basic and acidic residues" evidence="11">
    <location>
        <begin position="346"/>
        <end position="369"/>
    </location>
</feature>
<dbReference type="FunFam" id="3.30.160.60:FF:000557">
    <property type="entry name" value="zinc finger and SCAN domain-containing protein 29"/>
    <property type="match status" value="1"/>
</dbReference>
<dbReference type="FunFam" id="3.30.160.60:FF:000446">
    <property type="entry name" value="Zinc finger protein"/>
    <property type="match status" value="1"/>
</dbReference>
<feature type="region of interest" description="Disordered" evidence="11">
    <location>
        <begin position="531"/>
        <end position="627"/>
    </location>
</feature>
<reference evidence="12" key="1">
    <citation type="submission" date="2022-03" db="EMBL/GenBank/DDBJ databases">
        <authorList>
            <person name="Martin C."/>
        </authorList>
    </citation>
    <scope>NUCLEOTIDE SEQUENCE</scope>
</reference>
<comment type="caution">
    <text evidence="12">The sequence shown here is derived from an EMBL/GenBank/DDBJ whole genome shotgun (WGS) entry which is preliminary data.</text>
</comment>
<dbReference type="Gene3D" id="2.160.10.10">
    <property type="entry name" value="Hexapeptide repeat proteins"/>
    <property type="match status" value="1"/>
</dbReference>
<dbReference type="InterPro" id="IPR013087">
    <property type="entry name" value="Znf_C2H2_type"/>
</dbReference>
<keyword evidence="4" id="KW-0677">Repeat</keyword>
<gene>
    <name evidence="12" type="ORF">OFUS_LOCUS21453</name>
</gene>
<keyword evidence="10" id="KW-0539">Nucleus</keyword>
<evidence type="ECO:0000256" key="5">
    <source>
        <dbReference type="ARBA" id="ARBA00022771"/>
    </source>
</evidence>
<accession>A0A8J1XUA6</accession>
<name>A0A8J1XUA6_OWEFU</name>